<evidence type="ECO:0000256" key="3">
    <source>
        <dbReference type="ARBA" id="ARBA00022691"/>
    </source>
</evidence>
<dbReference type="OrthoDB" id="9804590at2"/>
<feature type="active site" description="Nucleophile" evidence="4">
    <location>
        <position position="425"/>
    </location>
</feature>
<evidence type="ECO:0000256" key="4">
    <source>
        <dbReference type="PROSITE-ProRule" id="PRU01024"/>
    </source>
</evidence>
<name>A5G5A6_GEOUR</name>
<dbReference type="EC" id="2.1.1.-" evidence="7"/>
<dbReference type="STRING" id="351605.Gura_2801"/>
<dbReference type="AlphaFoldDB" id="A5G5A6"/>
<keyword evidence="2 4" id="KW-0808">Transferase</keyword>
<dbReference type="PROSITE" id="PS51687">
    <property type="entry name" value="SAM_MT_RNA_M5U"/>
    <property type="match status" value="1"/>
</dbReference>
<dbReference type="InterPro" id="IPR012340">
    <property type="entry name" value="NA-bd_OB-fold"/>
</dbReference>
<dbReference type="KEGG" id="gur:Gura_2801"/>
<dbReference type="PANTHER" id="PTHR11061">
    <property type="entry name" value="RNA M5U METHYLTRANSFERASE"/>
    <property type="match status" value="1"/>
</dbReference>
<keyword evidence="1 4" id="KW-0489">Methyltransferase</keyword>
<dbReference type="Gene3D" id="3.40.50.150">
    <property type="entry name" value="Vaccinia Virus protein VP39"/>
    <property type="match status" value="1"/>
</dbReference>
<dbReference type="InterPro" id="IPR030391">
    <property type="entry name" value="MeTrfase_TrmA_CS"/>
</dbReference>
<dbReference type="Proteomes" id="UP000006695">
    <property type="component" value="Chromosome"/>
</dbReference>
<dbReference type="Gene3D" id="2.40.50.1070">
    <property type="match status" value="1"/>
</dbReference>
<dbReference type="GO" id="GO:0070041">
    <property type="term" value="F:rRNA (uridine-C5-)-methyltransferase activity"/>
    <property type="evidence" value="ECO:0007669"/>
    <property type="project" value="TreeGrafter"/>
</dbReference>
<dbReference type="RefSeq" id="WP_011939649.1">
    <property type="nucleotide sequence ID" value="NC_009483.1"/>
</dbReference>
<dbReference type="InterPro" id="IPR002792">
    <property type="entry name" value="TRAM_dom"/>
</dbReference>
<dbReference type="SUPFAM" id="SSF53335">
    <property type="entry name" value="S-adenosyl-L-methionine-dependent methyltransferases"/>
    <property type="match status" value="1"/>
</dbReference>
<evidence type="ECO:0000313" key="8">
    <source>
        <dbReference type="Proteomes" id="UP000006695"/>
    </source>
</evidence>
<dbReference type="FunFam" id="3.40.50.150:FF:000009">
    <property type="entry name" value="23S rRNA (Uracil(1939)-C(5))-methyltransferase RlmD"/>
    <property type="match status" value="1"/>
</dbReference>
<dbReference type="CDD" id="cd02440">
    <property type="entry name" value="AdoMet_MTases"/>
    <property type="match status" value="1"/>
</dbReference>
<feature type="binding site" evidence="4">
    <location>
        <position position="398"/>
    </location>
    <ligand>
        <name>S-adenosyl-L-methionine</name>
        <dbReference type="ChEBI" id="CHEBI:59789"/>
    </ligand>
</feature>
<protein>
    <submittedName>
        <fullName evidence="7">23S rRNA m(5)U-1939 methyltransferase</fullName>
        <ecNumber evidence="7">2.1.1.-</ecNumber>
    </submittedName>
</protein>
<evidence type="ECO:0000256" key="5">
    <source>
        <dbReference type="PROSITE-ProRule" id="PRU10015"/>
    </source>
</evidence>
<dbReference type="FunFam" id="2.40.50.1070:FF:000003">
    <property type="entry name" value="23S rRNA (Uracil-5-)-methyltransferase RumA"/>
    <property type="match status" value="1"/>
</dbReference>
<evidence type="ECO:0000313" key="7">
    <source>
        <dbReference type="EMBL" id="ABQ26974.1"/>
    </source>
</evidence>
<keyword evidence="8" id="KW-1185">Reference proteome</keyword>
<gene>
    <name evidence="7" type="ordered locus">Gura_2801</name>
</gene>
<accession>A5G5A6</accession>
<dbReference type="InterPro" id="IPR030390">
    <property type="entry name" value="MeTrfase_TrmA_AS"/>
</dbReference>
<dbReference type="InterPro" id="IPR029063">
    <property type="entry name" value="SAM-dependent_MTases_sf"/>
</dbReference>
<feature type="binding site" evidence="4">
    <location>
        <position position="300"/>
    </location>
    <ligand>
        <name>S-adenosyl-L-methionine</name>
        <dbReference type="ChEBI" id="CHEBI:59789"/>
    </ligand>
</feature>
<reference evidence="7 8" key="1">
    <citation type="submission" date="2007-05" db="EMBL/GenBank/DDBJ databases">
        <title>Complete sequence of Geobacter uraniireducens Rf4.</title>
        <authorList>
            <consortium name="US DOE Joint Genome Institute"/>
            <person name="Copeland A."/>
            <person name="Lucas S."/>
            <person name="Lapidus A."/>
            <person name="Barry K."/>
            <person name="Detter J.C."/>
            <person name="Glavina del Rio T."/>
            <person name="Hammon N."/>
            <person name="Israni S."/>
            <person name="Dalin E."/>
            <person name="Tice H."/>
            <person name="Pitluck S."/>
            <person name="Chertkov O."/>
            <person name="Brettin T."/>
            <person name="Bruce D."/>
            <person name="Han C."/>
            <person name="Schmutz J."/>
            <person name="Larimer F."/>
            <person name="Land M."/>
            <person name="Hauser L."/>
            <person name="Kyrpides N."/>
            <person name="Mikhailova N."/>
            <person name="Shelobolina E."/>
            <person name="Aklujkar M."/>
            <person name="Lovley D."/>
            <person name="Richardson P."/>
        </authorList>
    </citation>
    <scope>NUCLEOTIDE SEQUENCE [LARGE SCALE GENOMIC DNA]</scope>
    <source>
        <strain evidence="8">ATCC BAA-1134 / JCM 13001 / Rf4</strain>
    </source>
</reference>
<sequence length="470" mass="51956">MKNKSEKPKTLKSESDKLKIGQLLDLTINSLNEDGFGAASYEGTPILVAGSLPGEIIRAKVTYVGRRETFARMIKLVQRSPDRLPTAPCAKGLSCDGCPLIQMNYPAQLTWKKQLVGKFVRRYKTLEKAVLHDVIESPQQLNYRNSAKLVITGKFAEPIIGIYRRNSHDVLDIGDCPLHHPLINKIITAVKAGIKKGKVPIYNPKSEMGLLRYLVIRVSETANRAMVVFVTSERSYNEIHHLAKHLQAAVPEVTVIDQNINGSSGNVIFGQKDHFVTKEHVLPAAIGGTRFHISPRSFFQVNSGAARIIYEKVREWGALTGKERVLDLYCGIGGISLFLAGKAREVLGIEVVEAAVADAEMNAQLNNIRNCRFKAGDVARLLGELREEGEKVDLVILNPPRKGCDEQVLRETAAIGPQKIIYVSCSPQTLSHDLDILAALGYRTTEIQPVDMFPQTPHVEDVALLVKMKS</sequence>
<dbReference type="PROSITE" id="PS50926">
    <property type="entry name" value="TRAM"/>
    <property type="match status" value="1"/>
</dbReference>
<feature type="binding site" evidence="4">
    <location>
        <position position="350"/>
    </location>
    <ligand>
        <name>S-adenosyl-L-methionine</name>
        <dbReference type="ChEBI" id="CHEBI:59789"/>
    </ligand>
</feature>
<dbReference type="EMBL" id="CP000698">
    <property type="protein sequence ID" value="ABQ26974.1"/>
    <property type="molecule type" value="Genomic_DNA"/>
</dbReference>
<dbReference type="Gene3D" id="2.40.50.140">
    <property type="entry name" value="Nucleic acid-binding proteins"/>
    <property type="match status" value="1"/>
</dbReference>
<feature type="domain" description="TRAM" evidence="6">
    <location>
        <begin position="17"/>
        <end position="75"/>
    </location>
</feature>
<dbReference type="PROSITE" id="PS01231">
    <property type="entry name" value="TRMA_2"/>
    <property type="match status" value="1"/>
</dbReference>
<keyword evidence="3 4" id="KW-0949">S-adenosyl-L-methionine</keyword>
<dbReference type="HOGENOM" id="CLU_014689_7_0_7"/>
<dbReference type="NCBIfam" id="TIGR00479">
    <property type="entry name" value="rumA"/>
    <property type="match status" value="1"/>
</dbReference>
<evidence type="ECO:0000256" key="1">
    <source>
        <dbReference type="ARBA" id="ARBA00022603"/>
    </source>
</evidence>
<dbReference type="PANTHER" id="PTHR11061:SF30">
    <property type="entry name" value="TRNA (URACIL(54)-C(5))-METHYLTRANSFERASE"/>
    <property type="match status" value="1"/>
</dbReference>
<comment type="similarity">
    <text evidence="4">Belongs to the class I-like SAM-binding methyltransferase superfamily. RNA M5U methyltransferase family.</text>
</comment>
<feature type="binding site" evidence="4">
    <location>
        <position position="329"/>
    </location>
    <ligand>
        <name>S-adenosyl-L-methionine</name>
        <dbReference type="ChEBI" id="CHEBI:59789"/>
    </ligand>
</feature>
<evidence type="ECO:0000259" key="6">
    <source>
        <dbReference type="PROSITE" id="PS50926"/>
    </source>
</evidence>
<organism evidence="7 8">
    <name type="scientific">Geotalea uraniireducens (strain Rf4)</name>
    <name type="common">Geobacter uraniireducens</name>
    <dbReference type="NCBI Taxonomy" id="351605"/>
    <lineage>
        <taxon>Bacteria</taxon>
        <taxon>Pseudomonadati</taxon>
        <taxon>Thermodesulfobacteriota</taxon>
        <taxon>Desulfuromonadia</taxon>
        <taxon>Geobacterales</taxon>
        <taxon>Geobacteraceae</taxon>
        <taxon>Geotalea</taxon>
    </lineage>
</organism>
<dbReference type="InterPro" id="IPR010280">
    <property type="entry name" value="U5_MeTrfase_fam"/>
</dbReference>
<dbReference type="Pfam" id="PF05958">
    <property type="entry name" value="tRNA_U5-meth_tr"/>
    <property type="match status" value="1"/>
</dbReference>
<proteinExistence type="inferred from homology"/>
<dbReference type="SUPFAM" id="SSF50249">
    <property type="entry name" value="Nucleic acid-binding proteins"/>
    <property type="match status" value="1"/>
</dbReference>
<dbReference type="PROSITE" id="PS01230">
    <property type="entry name" value="TRMA_1"/>
    <property type="match status" value="1"/>
</dbReference>
<evidence type="ECO:0000256" key="2">
    <source>
        <dbReference type="ARBA" id="ARBA00022679"/>
    </source>
</evidence>
<feature type="active site" evidence="5">
    <location>
        <position position="425"/>
    </location>
</feature>
<dbReference type="GO" id="GO:0070475">
    <property type="term" value="P:rRNA base methylation"/>
    <property type="evidence" value="ECO:0007669"/>
    <property type="project" value="TreeGrafter"/>
</dbReference>